<dbReference type="SUPFAM" id="SSF52091">
    <property type="entry name" value="SpoIIaa-like"/>
    <property type="match status" value="1"/>
</dbReference>
<evidence type="ECO:0000313" key="3">
    <source>
        <dbReference type="Proteomes" id="UP000011721"/>
    </source>
</evidence>
<dbReference type="OrthoDB" id="9796076at2"/>
<proteinExistence type="predicted"/>
<dbReference type="InterPro" id="IPR036513">
    <property type="entry name" value="STAS_dom_sf"/>
</dbReference>
<dbReference type="Pfam" id="PF01740">
    <property type="entry name" value="STAS"/>
    <property type="match status" value="1"/>
</dbReference>
<feature type="domain" description="STAS" evidence="1">
    <location>
        <begin position="44"/>
        <end position="97"/>
    </location>
</feature>
<dbReference type="InterPro" id="IPR009875">
    <property type="entry name" value="PilZ_domain"/>
</dbReference>
<protein>
    <submittedName>
        <fullName evidence="2">Anti-anti-sigma regulatory factor (Antagonist of anti-sigma factor)</fullName>
    </submittedName>
</protein>
<dbReference type="InterPro" id="IPR002645">
    <property type="entry name" value="STAS_dom"/>
</dbReference>
<dbReference type="Pfam" id="PF07238">
    <property type="entry name" value="PilZ"/>
    <property type="match status" value="1"/>
</dbReference>
<evidence type="ECO:0000313" key="2">
    <source>
        <dbReference type="EMBL" id="AGF77445.1"/>
    </source>
</evidence>
<dbReference type="Gene3D" id="3.30.750.24">
    <property type="entry name" value="STAS domain"/>
    <property type="match status" value="1"/>
</dbReference>
<name>M1PCH8_DESSD</name>
<dbReference type="AlphaFoldDB" id="M1PCH8"/>
<dbReference type="GO" id="GO:0035438">
    <property type="term" value="F:cyclic-di-GMP binding"/>
    <property type="evidence" value="ECO:0007669"/>
    <property type="project" value="InterPro"/>
</dbReference>
<sequence length="297" mass="33775">MRIKTEIFQSIFIITCEGSSLDSSLAQEFLAAMNGFLVKSKLDILLDLSLVNFVDSTGLGSVVRALKQIDGVGKLVLCGVDERIFELLRMTRMDKQIIQQANRGTALSYLFWERKKTEPVPVTRPPAPQTVKAQKMEKVVVEKYHAQPMLWEVDEADFEEIVDEEYEAEGSIPIVNPAQEQERRKYRRINHRQIMTDDFIIYCKNTTTGKHHPAVVLNISPGGLLMTSRARLAIGDELLLEGRIGKNFKFKERAVSRASREQKYGLEFIDLSPETAHFLNRLTGSIDITKSNKFLQI</sequence>
<dbReference type="CDD" id="cd07043">
    <property type="entry name" value="STAS_anti-anti-sigma_factors"/>
    <property type="match status" value="1"/>
</dbReference>
<dbReference type="STRING" id="1167006.UWK_00871"/>
<keyword evidence="3" id="KW-1185">Reference proteome</keyword>
<dbReference type="SUPFAM" id="SSF141371">
    <property type="entry name" value="PilZ domain-like"/>
    <property type="match status" value="1"/>
</dbReference>
<accession>M1PCH8</accession>
<dbReference type="KEGG" id="dsf:UWK_00871"/>
<dbReference type="RefSeq" id="WP_015403141.1">
    <property type="nucleotide sequence ID" value="NC_020304.1"/>
</dbReference>
<gene>
    <name evidence="2" type="ordered locus">UWK_00871</name>
</gene>
<organism evidence="2 3">
    <name type="scientific">Desulfocapsa sulfexigens (strain DSM 10523 / SB164P1)</name>
    <dbReference type="NCBI Taxonomy" id="1167006"/>
    <lineage>
        <taxon>Bacteria</taxon>
        <taxon>Pseudomonadati</taxon>
        <taxon>Thermodesulfobacteriota</taxon>
        <taxon>Desulfobulbia</taxon>
        <taxon>Desulfobulbales</taxon>
        <taxon>Desulfocapsaceae</taxon>
        <taxon>Desulfocapsa</taxon>
    </lineage>
</organism>
<dbReference type="PROSITE" id="PS50801">
    <property type="entry name" value="STAS"/>
    <property type="match status" value="1"/>
</dbReference>
<dbReference type="HOGENOM" id="CLU_1037192_0_0_7"/>
<dbReference type="Proteomes" id="UP000011721">
    <property type="component" value="Chromosome"/>
</dbReference>
<reference evidence="3" key="1">
    <citation type="journal article" date="2013" name="Stand. Genomic Sci.">
        <title>Complete genome sequence of Desulfocapsa sulfexigens, a marine deltaproteobacterium specialized in disproportionating inorganic sulfur compounds.</title>
        <authorList>
            <person name="Finster K.W."/>
            <person name="Kjeldsen K.U."/>
            <person name="Kube M."/>
            <person name="Reinhardt R."/>
            <person name="Mussmann M."/>
            <person name="Amann R."/>
            <person name="Schreiber L."/>
        </authorList>
    </citation>
    <scope>NUCLEOTIDE SEQUENCE [LARGE SCALE GENOMIC DNA]</scope>
    <source>
        <strain evidence="3">DSM 10523 / SB164P1</strain>
    </source>
</reference>
<dbReference type="EMBL" id="CP003985">
    <property type="protein sequence ID" value="AGF77445.1"/>
    <property type="molecule type" value="Genomic_DNA"/>
</dbReference>
<dbReference type="eggNOG" id="COG1366">
    <property type="taxonomic scope" value="Bacteria"/>
</dbReference>
<evidence type="ECO:0000259" key="1">
    <source>
        <dbReference type="PROSITE" id="PS50801"/>
    </source>
</evidence>
<dbReference type="Gene3D" id="2.40.10.220">
    <property type="entry name" value="predicted glycosyltransferase like domains"/>
    <property type="match status" value="1"/>
</dbReference>